<evidence type="ECO:0000313" key="18">
    <source>
        <dbReference type="EMBL" id="KZM28665.1"/>
    </source>
</evidence>
<dbReference type="AlphaFoldDB" id="A0A163MFD5"/>
<dbReference type="EC" id="2.7.11.1" evidence="4"/>
<evidence type="ECO:0000256" key="9">
    <source>
        <dbReference type="ARBA" id="ARBA00022723"/>
    </source>
</evidence>
<evidence type="ECO:0000256" key="1">
    <source>
        <dbReference type="ARBA" id="ARBA00001946"/>
    </source>
</evidence>
<evidence type="ECO:0000256" key="2">
    <source>
        <dbReference type="ARBA" id="ARBA00004496"/>
    </source>
</evidence>
<dbReference type="InterPro" id="IPR000719">
    <property type="entry name" value="Prot_kinase_dom"/>
</dbReference>
<keyword evidence="10" id="KW-0547">Nucleotide-binding</keyword>
<feature type="compositionally biased region" description="Polar residues" evidence="16">
    <location>
        <begin position="357"/>
        <end position="388"/>
    </location>
</feature>
<dbReference type="FunFam" id="1.10.510.10:FF:000411">
    <property type="entry name" value="Probable Ste20-like kinase Don3"/>
    <property type="match status" value="1"/>
</dbReference>
<dbReference type="SMART" id="SM00220">
    <property type="entry name" value="S_TKc"/>
    <property type="match status" value="1"/>
</dbReference>
<evidence type="ECO:0000256" key="15">
    <source>
        <dbReference type="ARBA" id="ARBA00048679"/>
    </source>
</evidence>
<comment type="similarity">
    <text evidence="3">Belongs to the protein kinase superfamily. STE Ser/Thr protein kinase family. STE20 subfamily.</text>
</comment>
<feature type="region of interest" description="Disordered" evidence="16">
    <location>
        <begin position="353"/>
        <end position="457"/>
    </location>
</feature>
<evidence type="ECO:0000256" key="14">
    <source>
        <dbReference type="ARBA" id="ARBA00047899"/>
    </source>
</evidence>
<feature type="domain" description="Protein kinase" evidence="17">
    <location>
        <begin position="5"/>
        <end position="256"/>
    </location>
</feature>
<keyword evidence="11" id="KW-0418">Kinase</keyword>
<evidence type="ECO:0000256" key="12">
    <source>
        <dbReference type="ARBA" id="ARBA00022840"/>
    </source>
</evidence>
<dbReference type="InterPro" id="IPR017441">
    <property type="entry name" value="Protein_kinase_ATP_BS"/>
</dbReference>
<comment type="caution">
    <text evidence="18">The sequence shown here is derived from an EMBL/GenBank/DDBJ whole genome shotgun (WGS) entry which is preliminary data.</text>
</comment>
<feature type="compositionally biased region" description="Polar residues" evidence="16">
    <location>
        <begin position="432"/>
        <end position="446"/>
    </location>
</feature>
<dbReference type="PANTHER" id="PTHR48012">
    <property type="entry name" value="STERILE20-LIKE KINASE, ISOFORM B-RELATED"/>
    <property type="match status" value="1"/>
</dbReference>
<feature type="region of interest" description="Disordered" evidence="16">
    <location>
        <begin position="317"/>
        <end position="337"/>
    </location>
</feature>
<dbReference type="GO" id="GO:0046872">
    <property type="term" value="F:metal ion binding"/>
    <property type="evidence" value="ECO:0007669"/>
    <property type="project" value="UniProtKB-KW"/>
</dbReference>
<name>A0A163MFD5_DIDRA</name>
<keyword evidence="12" id="KW-0067">ATP-binding</keyword>
<dbReference type="InterPro" id="IPR011009">
    <property type="entry name" value="Kinase-like_dom_sf"/>
</dbReference>
<gene>
    <name evidence="18" type="ORF">ST47_g209</name>
</gene>
<sequence length="709" mass="77487">MAENYQVMEELGSGSFGKVYKAIDRSTGETVAIKHIDLEDSNEELADIQAEIALLSTCHSPYITEYKTSFVKGVKLWIVMEYLGGGSAADLLAPGPMGEAHIAIMCRELLFGLDYLHSTGKIHRDIKAANVLLTDKGKVKLADFGVAAQLTNMKSQRMTFVGTPFWMAPEVIQEAGYDFRADIWSLGITAMELAEGAPPHAGSHPMKVLFTIPKNPAPRLEGDQFSKEFKDFVAHCLIKDPDRRATAKELLEHKFVRRAGKVEALRELVERKQMFDAKKDKDDVSHPKYYEETMKDLAPRGESDDWTFDTVKAGTVAPSARQTARRRKLARIPSGDEETTASLMQHMDLDAAPLGTATDSPLPEQTQPGSRQSPSGTAFRVSSGNTPTARRISGAPKQPLGVDLTFGNSPSTVRHFKRVSSGERRAALRSNPPANQSNSFHPNPSAATFRPSPPNADLIFDVNDVNNENEPPEPEYPPMPVTKDALYGRRAYSKVLDGVFQEAYADTGSPHQREVMGRVAAAWAQLDEIDPQGEFMLLKAMVDRLKQDSKLASALGIEMPAAQSPLKHSTRGSETSYGGTTVHGTSTTRVRSNTKMSSSSISKSSASEDYDSPSTPVDTPGTPNGTSGSPTKGPKLVLAQNNPHLKSHRRRQSAFVVGEKSLGNDSLPMVDEKKLPGHVEKGMEQQGLLADILYGQWMSGLRSRWPVTS</sequence>
<evidence type="ECO:0000256" key="8">
    <source>
        <dbReference type="ARBA" id="ARBA00022679"/>
    </source>
</evidence>
<dbReference type="SUPFAM" id="SSF56112">
    <property type="entry name" value="Protein kinase-like (PK-like)"/>
    <property type="match status" value="1"/>
</dbReference>
<feature type="compositionally biased region" description="Low complexity" evidence="16">
    <location>
        <begin position="593"/>
        <end position="607"/>
    </location>
</feature>
<dbReference type="OrthoDB" id="248923at2759"/>
<evidence type="ECO:0000256" key="4">
    <source>
        <dbReference type="ARBA" id="ARBA00012513"/>
    </source>
</evidence>
<feature type="region of interest" description="Disordered" evidence="16">
    <location>
        <begin position="562"/>
        <end position="638"/>
    </location>
</feature>
<comment type="subcellular location">
    <subcellularLocation>
        <location evidence="2">Cytoplasm</location>
    </subcellularLocation>
</comment>
<dbReference type="EMBL" id="JYNV01000005">
    <property type="protein sequence ID" value="KZM28665.1"/>
    <property type="molecule type" value="Genomic_DNA"/>
</dbReference>
<proteinExistence type="inferred from homology"/>
<dbReference type="InterPro" id="IPR050629">
    <property type="entry name" value="STE20/SPS1-PAK"/>
</dbReference>
<evidence type="ECO:0000256" key="5">
    <source>
        <dbReference type="ARBA" id="ARBA00022490"/>
    </source>
</evidence>
<keyword evidence="6" id="KW-0723">Serine/threonine-protein kinase</keyword>
<dbReference type="GO" id="GO:0005524">
    <property type="term" value="F:ATP binding"/>
    <property type="evidence" value="ECO:0007669"/>
    <property type="project" value="UniProtKB-UniRule"/>
</dbReference>
<dbReference type="Pfam" id="PF00069">
    <property type="entry name" value="Pkinase"/>
    <property type="match status" value="1"/>
</dbReference>
<dbReference type="PANTHER" id="PTHR48012:SF10">
    <property type="entry name" value="FI20177P1"/>
    <property type="match status" value="1"/>
</dbReference>
<evidence type="ECO:0000256" key="7">
    <source>
        <dbReference type="ARBA" id="ARBA00022553"/>
    </source>
</evidence>
<evidence type="ECO:0000256" key="3">
    <source>
        <dbReference type="ARBA" id="ARBA00008874"/>
    </source>
</evidence>
<dbReference type="PROSITE" id="PS50011">
    <property type="entry name" value="PROTEIN_KINASE_DOM"/>
    <property type="match status" value="1"/>
</dbReference>
<keyword evidence="9" id="KW-0479">Metal-binding</keyword>
<comment type="catalytic activity">
    <reaction evidence="15">
        <text>L-seryl-[protein] + ATP = O-phospho-L-seryl-[protein] + ADP + H(+)</text>
        <dbReference type="Rhea" id="RHEA:17989"/>
        <dbReference type="Rhea" id="RHEA-COMP:9863"/>
        <dbReference type="Rhea" id="RHEA-COMP:11604"/>
        <dbReference type="ChEBI" id="CHEBI:15378"/>
        <dbReference type="ChEBI" id="CHEBI:29999"/>
        <dbReference type="ChEBI" id="CHEBI:30616"/>
        <dbReference type="ChEBI" id="CHEBI:83421"/>
        <dbReference type="ChEBI" id="CHEBI:456216"/>
        <dbReference type="EC" id="2.7.11.1"/>
    </reaction>
</comment>
<dbReference type="Gene3D" id="1.10.510.10">
    <property type="entry name" value="Transferase(Phosphotransferase) domain 1"/>
    <property type="match status" value="1"/>
</dbReference>
<dbReference type="GO" id="GO:0004674">
    <property type="term" value="F:protein serine/threonine kinase activity"/>
    <property type="evidence" value="ECO:0007669"/>
    <property type="project" value="UniProtKB-KW"/>
</dbReference>
<organism evidence="18 19">
    <name type="scientific">Didymella rabiei</name>
    <name type="common">Chickpea ascochyta blight fungus</name>
    <name type="synonym">Mycosphaerella rabiei</name>
    <dbReference type="NCBI Taxonomy" id="5454"/>
    <lineage>
        <taxon>Eukaryota</taxon>
        <taxon>Fungi</taxon>
        <taxon>Dikarya</taxon>
        <taxon>Ascomycota</taxon>
        <taxon>Pezizomycotina</taxon>
        <taxon>Dothideomycetes</taxon>
        <taxon>Pleosporomycetidae</taxon>
        <taxon>Pleosporales</taxon>
        <taxon>Pleosporineae</taxon>
        <taxon>Didymellaceae</taxon>
        <taxon>Ascochyta</taxon>
    </lineage>
</organism>
<keyword evidence="13" id="KW-0460">Magnesium</keyword>
<dbReference type="CDD" id="cd06609">
    <property type="entry name" value="STKc_MST3_like"/>
    <property type="match status" value="1"/>
</dbReference>
<evidence type="ECO:0000313" key="19">
    <source>
        <dbReference type="Proteomes" id="UP000076837"/>
    </source>
</evidence>
<dbReference type="GO" id="GO:0005737">
    <property type="term" value="C:cytoplasm"/>
    <property type="evidence" value="ECO:0007669"/>
    <property type="project" value="UniProtKB-SubCell"/>
</dbReference>
<dbReference type="STRING" id="5454.A0A163MFD5"/>
<evidence type="ECO:0000256" key="11">
    <source>
        <dbReference type="ARBA" id="ARBA00022777"/>
    </source>
</evidence>
<keyword evidence="8" id="KW-0808">Transferase</keyword>
<evidence type="ECO:0000256" key="13">
    <source>
        <dbReference type="ARBA" id="ARBA00022842"/>
    </source>
</evidence>
<dbReference type="PROSITE" id="PS00107">
    <property type="entry name" value="PROTEIN_KINASE_ATP"/>
    <property type="match status" value="1"/>
</dbReference>
<evidence type="ECO:0000259" key="17">
    <source>
        <dbReference type="PROSITE" id="PS50011"/>
    </source>
</evidence>
<protein>
    <recommendedName>
        <fullName evidence="4">non-specific serine/threonine protein kinase</fullName>
        <ecNumber evidence="4">2.7.11.1</ecNumber>
    </recommendedName>
</protein>
<comment type="catalytic activity">
    <reaction evidence="14">
        <text>L-threonyl-[protein] + ATP = O-phospho-L-threonyl-[protein] + ADP + H(+)</text>
        <dbReference type="Rhea" id="RHEA:46608"/>
        <dbReference type="Rhea" id="RHEA-COMP:11060"/>
        <dbReference type="Rhea" id="RHEA-COMP:11605"/>
        <dbReference type="ChEBI" id="CHEBI:15378"/>
        <dbReference type="ChEBI" id="CHEBI:30013"/>
        <dbReference type="ChEBI" id="CHEBI:30616"/>
        <dbReference type="ChEBI" id="CHEBI:61977"/>
        <dbReference type="ChEBI" id="CHEBI:456216"/>
        <dbReference type="EC" id="2.7.11.1"/>
    </reaction>
</comment>
<comment type="cofactor">
    <cofactor evidence="1">
        <name>Mg(2+)</name>
        <dbReference type="ChEBI" id="CHEBI:18420"/>
    </cofactor>
</comment>
<evidence type="ECO:0000256" key="16">
    <source>
        <dbReference type="SAM" id="MobiDB-lite"/>
    </source>
</evidence>
<feature type="compositionally biased region" description="Polar residues" evidence="16">
    <location>
        <begin position="615"/>
        <end position="630"/>
    </location>
</feature>
<dbReference type="Proteomes" id="UP000076837">
    <property type="component" value="Unassembled WGS sequence"/>
</dbReference>
<keyword evidence="5" id="KW-0963">Cytoplasm</keyword>
<evidence type="ECO:0000256" key="6">
    <source>
        <dbReference type="ARBA" id="ARBA00022527"/>
    </source>
</evidence>
<accession>A0A163MFD5</accession>
<reference evidence="18 19" key="1">
    <citation type="journal article" date="2016" name="Sci. Rep.">
        <title>Draft genome sequencing and secretome analysis of fungal phytopathogen Ascochyta rabiei provides insight into the necrotrophic effector repertoire.</title>
        <authorList>
            <person name="Verma S."/>
            <person name="Gazara R.K."/>
            <person name="Nizam S."/>
            <person name="Parween S."/>
            <person name="Chattopadhyay D."/>
            <person name="Verma P.K."/>
        </authorList>
    </citation>
    <scope>NUCLEOTIDE SEQUENCE [LARGE SCALE GENOMIC DNA]</scope>
    <source>
        <strain evidence="18 19">ArDII</strain>
    </source>
</reference>
<keyword evidence="19" id="KW-1185">Reference proteome</keyword>
<keyword evidence="7" id="KW-0597">Phosphoprotein</keyword>
<feature type="compositionally biased region" description="Polar residues" evidence="16">
    <location>
        <begin position="572"/>
        <end position="591"/>
    </location>
</feature>
<evidence type="ECO:0000256" key="10">
    <source>
        <dbReference type="ARBA" id="ARBA00022741"/>
    </source>
</evidence>